<dbReference type="Pfam" id="PF04076">
    <property type="entry name" value="BOF"/>
    <property type="match status" value="1"/>
</dbReference>
<evidence type="ECO:0000313" key="3">
    <source>
        <dbReference type="EMBL" id="GAO38896.1"/>
    </source>
</evidence>
<organism evidence="3 4">
    <name type="scientific">Sphingomonas changbaiensis NBRC 104936</name>
    <dbReference type="NCBI Taxonomy" id="1219043"/>
    <lineage>
        <taxon>Bacteria</taxon>
        <taxon>Pseudomonadati</taxon>
        <taxon>Pseudomonadota</taxon>
        <taxon>Alphaproteobacteria</taxon>
        <taxon>Sphingomonadales</taxon>
        <taxon>Sphingomonadaceae</taxon>
        <taxon>Sphingomonas</taxon>
    </lineage>
</organism>
<dbReference type="PROSITE" id="PS51257">
    <property type="entry name" value="PROKAR_LIPOPROTEIN"/>
    <property type="match status" value="1"/>
</dbReference>
<keyword evidence="1 2" id="KW-0732">Signal</keyword>
<dbReference type="Gene3D" id="2.40.50.200">
    <property type="entry name" value="Bacterial OB-fold"/>
    <property type="match status" value="1"/>
</dbReference>
<dbReference type="Proteomes" id="UP000033202">
    <property type="component" value="Unassembled WGS sequence"/>
</dbReference>
<dbReference type="InterPro" id="IPR005220">
    <property type="entry name" value="CarO-like"/>
</dbReference>
<dbReference type="InterPro" id="IPR036700">
    <property type="entry name" value="BOBF_sf"/>
</dbReference>
<name>A0A0E9MNB0_9SPHN</name>
<comment type="caution">
    <text evidence="3">The sequence shown here is derived from an EMBL/GenBank/DDBJ whole genome shotgun (WGS) entry which is preliminary data.</text>
</comment>
<sequence length="233" mass="24928">MKHVRLALTSLVATAALCGCSEANKAAAAPSPAPTGNAQATRLANSANNSWITLNGRVVSTTPTSFDLDYGSGRVTVEMDDWDWFQEGRALKPGDRVMVSGKIDNDLFEKKKIEAASVYVKNLGTHFFANPNDEEDLARTTIVIPNEQAFVGASGVVTEKEGTEFQIGGPTGVRVDTAKMADHPLDNKGLVQVKVGDRVQAWGDFNADPDERPEIMAKGLIVLSQDRAKTAPG</sequence>
<dbReference type="NCBIfam" id="NF033674">
    <property type="entry name" value="stress_OB_fold"/>
    <property type="match status" value="1"/>
</dbReference>
<dbReference type="RefSeq" id="WP_157032812.1">
    <property type="nucleotide sequence ID" value="NZ_BBWU01000021.1"/>
</dbReference>
<protein>
    <submittedName>
        <fullName evidence="3">Uncharacterized protein</fullName>
    </submittedName>
</protein>
<dbReference type="OrthoDB" id="8482074at2"/>
<dbReference type="AlphaFoldDB" id="A0A0E9MNB0"/>
<gene>
    <name evidence="3" type="ORF">SCH01S_21_00830</name>
</gene>
<dbReference type="EMBL" id="BBWU01000021">
    <property type="protein sequence ID" value="GAO38896.1"/>
    <property type="molecule type" value="Genomic_DNA"/>
</dbReference>
<dbReference type="STRING" id="1219043.SCH01S_21_00830"/>
<feature type="chain" id="PRO_5002429221" evidence="2">
    <location>
        <begin position="29"/>
        <end position="233"/>
    </location>
</feature>
<evidence type="ECO:0000313" key="4">
    <source>
        <dbReference type="Proteomes" id="UP000033202"/>
    </source>
</evidence>
<evidence type="ECO:0000256" key="2">
    <source>
        <dbReference type="SAM" id="SignalP"/>
    </source>
</evidence>
<dbReference type="SUPFAM" id="SSF101756">
    <property type="entry name" value="Hypothetical protein YgiW"/>
    <property type="match status" value="1"/>
</dbReference>
<keyword evidence="4" id="KW-1185">Reference proteome</keyword>
<feature type="signal peptide" evidence="2">
    <location>
        <begin position="1"/>
        <end position="28"/>
    </location>
</feature>
<reference evidence="3 4" key="1">
    <citation type="submission" date="2015-04" db="EMBL/GenBank/DDBJ databases">
        <title>Whole genome shotgun sequence of Sphingomonas changbaiensis NBRC 104936.</title>
        <authorList>
            <person name="Katano-Makiyama Y."/>
            <person name="Hosoyama A."/>
            <person name="Hashimoto M."/>
            <person name="Noguchi M."/>
            <person name="Tsuchikane K."/>
            <person name="Ohji S."/>
            <person name="Yamazoe A."/>
            <person name="Ichikawa N."/>
            <person name="Kimura A."/>
            <person name="Fujita N."/>
        </authorList>
    </citation>
    <scope>NUCLEOTIDE SEQUENCE [LARGE SCALE GENOMIC DNA]</scope>
    <source>
        <strain evidence="3 4">NBRC 104936</strain>
    </source>
</reference>
<evidence type="ECO:0000256" key="1">
    <source>
        <dbReference type="ARBA" id="ARBA00022729"/>
    </source>
</evidence>
<accession>A0A0E9MNB0</accession>
<proteinExistence type="predicted"/>